<dbReference type="EMBL" id="JARJCW010000026">
    <property type="protein sequence ID" value="KAJ7211332.1"/>
    <property type="molecule type" value="Genomic_DNA"/>
</dbReference>
<evidence type="ECO:0000313" key="3">
    <source>
        <dbReference type="Proteomes" id="UP001219525"/>
    </source>
</evidence>
<organism evidence="2 3">
    <name type="scientific">Mycena pura</name>
    <dbReference type="NCBI Taxonomy" id="153505"/>
    <lineage>
        <taxon>Eukaryota</taxon>
        <taxon>Fungi</taxon>
        <taxon>Dikarya</taxon>
        <taxon>Basidiomycota</taxon>
        <taxon>Agaricomycotina</taxon>
        <taxon>Agaricomycetes</taxon>
        <taxon>Agaricomycetidae</taxon>
        <taxon>Agaricales</taxon>
        <taxon>Marasmiineae</taxon>
        <taxon>Mycenaceae</taxon>
        <taxon>Mycena</taxon>
    </lineage>
</organism>
<gene>
    <name evidence="2" type="ORF">GGX14DRAFT_449913</name>
</gene>
<accession>A0AAD6YDY1</accession>
<keyword evidence="3" id="KW-1185">Reference proteome</keyword>
<proteinExistence type="predicted"/>
<dbReference type="AlphaFoldDB" id="A0AAD6YDY1"/>
<dbReference type="Proteomes" id="UP001219525">
    <property type="component" value="Unassembled WGS sequence"/>
</dbReference>
<feature type="region of interest" description="Disordered" evidence="1">
    <location>
        <begin position="89"/>
        <end position="116"/>
    </location>
</feature>
<comment type="caution">
    <text evidence="2">The sequence shown here is derived from an EMBL/GenBank/DDBJ whole genome shotgun (WGS) entry which is preliminary data.</text>
</comment>
<name>A0AAD6YDY1_9AGAR</name>
<evidence type="ECO:0000256" key="1">
    <source>
        <dbReference type="SAM" id="MobiDB-lite"/>
    </source>
</evidence>
<feature type="region of interest" description="Disordered" evidence="1">
    <location>
        <begin position="22"/>
        <end position="43"/>
    </location>
</feature>
<protein>
    <submittedName>
        <fullName evidence="2">Uncharacterized protein</fullName>
    </submittedName>
</protein>
<reference evidence="2" key="1">
    <citation type="submission" date="2023-03" db="EMBL/GenBank/DDBJ databases">
        <title>Massive genome expansion in bonnet fungi (Mycena s.s.) driven by repeated elements and novel gene families across ecological guilds.</title>
        <authorList>
            <consortium name="Lawrence Berkeley National Laboratory"/>
            <person name="Harder C.B."/>
            <person name="Miyauchi S."/>
            <person name="Viragh M."/>
            <person name="Kuo A."/>
            <person name="Thoen E."/>
            <person name="Andreopoulos B."/>
            <person name="Lu D."/>
            <person name="Skrede I."/>
            <person name="Drula E."/>
            <person name="Henrissat B."/>
            <person name="Morin E."/>
            <person name="Kohler A."/>
            <person name="Barry K."/>
            <person name="LaButti K."/>
            <person name="Morin E."/>
            <person name="Salamov A."/>
            <person name="Lipzen A."/>
            <person name="Mereny Z."/>
            <person name="Hegedus B."/>
            <person name="Baldrian P."/>
            <person name="Stursova M."/>
            <person name="Weitz H."/>
            <person name="Taylor A."/>
            <person name="Grigoriev I.V."/>
            <person name="Nagy L.G."/>
            <person name="Martin F."/>
            <person name="Kauserud H."/>
        </authorList>
    </citation>
    <scope>NUCLEOTIDE SEQUENCE</scope>
    <source>
        <strain evidence="2">9144</strain>
    </source>
</reference>
<evidence type="ECO:0000313" key="2">
    <source>
        <dbReference type="EMBL" id="KAJ7211332.1"/>
    </source>
</evidence>
<sequence>MQARESVFYLAYLASTLQSRDRGYKNDFPSNRDFSRAKSQTPTGRTFSHLATLLNRGKVNEVDRVVAVTGGLFHPSGIVCVMTSPATSPVQSPTISPSSSGHGLTTSDAKGSQNIPVNLNNECETNIILGRNSADKNGVLSTQQFVSDEKVACDAALSLSSTALKDLSFFEYTIASIRVLRGSAAIIRQNKDRKLEAVEAAQMFFVTACRNKILDRLKHIQTAYGLWTKLGAWEPQASDPLLKSSMALRHPLMIQLFARFGLTVVVPGDLQINNSNAVIVFRIIVECLELLQTSLKSRDIPGFVGVANALVTLLAGIPLALWSVPSLVDHLKTLYFFNTTYPATEEDEDSTSVGNVDISKASPVCLLFYQSIQAVCAWNTGARYLIGSTIAQHQIPIHLSLLDLPREPVDVHSAQELLDRWTPRADWEKSVLEQLKNEVESLDLPQAVSKGAVHCEAGLVAALYYQQQDRTDLDVTEPAIVTDAFASLSEATQKLSEKPHFAIGVAKKWCPMCKMLIDILPDNDTSFKIEYGGNHTRYHPWAPPHWLPTSVLEKLEEVLLQVVGEMVASGNHLQLSRAPSPSSIRSRMDWLDTTATVEASRALLAQSSNP</sequence>